<feature type="transmembrane region" description="Helical" evidence="7">
    <location>
        <begin position="80"/>
        <end position="101"/>
    </location>
</feature>
<feature type="transmembrane region" description="Helical" evidence="7">
    <location>
        <begin position="214"/>
        <end position="234"/>
    </location>
</feature>
<keyword evidence="2" id="KW-1003">Cell membrane</keyword>
<keyword evidence="4 7" id="KW-0812">Transmembrane</keyword>
<feature type="transmembrane region" description="Helical" evidence="7">
    <location>
        <begin position="49"/>
        <end position="68"/>
    </location>
</feature>
<dbReference type="GO" id="GO:0005886">
    <property type="term" value="C:plasma membrane"/>
    <property type="evidence" value="ECO:0007669"/>
    <property type="project" value="InterPro"/>
</dbReference>
<feature type="transmembrane region" description="Helical" evidence="7">
    <location>
        <begin position="189"/>
        <end position="208"/>
    </location>
</feature>
<keyword evidence="3 8" id="KW-0808">Transferase</keyword>
<name>A0A2M7G1P8_9BACT</name>
<evidence type="ECO:0000256" key="1">
    <source>
        <dbReference type="ARBA" id="ARBA00007150"/>
    </source>
</evidence>
<evidence type="ECO:0000256" key="4">
    <source>
        <dbReference type="ARBA" id="ARBA00022692"/>
    </source>
</evidence>
<protein>
    <submittedName>
        <fullName evidence="8">Diacylglyceryl transferase</fullName>
    </submittedName>
</protein>
<dbReference type="PANTHER" id="PTHR30589">
    <property type="entry name" value="PROLIPOPROTEIN DIACYLGLYCERYL TRANSFERASE"/>
    <property type="match status" value="1"/>
</dbReference>
<evidence type="ECO:0000256" key="3">
    <source>
        <dbReference type="ARBA" id="ARBA00022679"/>
    </source>
</evidence>
<dbReference type="InterPro" id="IPR001640">
    <property type="entry name" value="Lgt"/>
</dbReference>
<sequence length="250" mass="27588">MTFPFMLHLGTLSLHPHVVFELMAYSIGFQIWRRRQKQQPSLTSAKYKIWLLVAVVLGAALGARALAWLETPFDPLTGQWIPPGKTIAGGLLGGWAAIEFIKKKLGITQRTGDSYVIPLCIGIALGRIGCFLTGLDDHTYGIASSLPWGVDFGDGIPRHPTQLYEALWLMALLPLGEVIRKIRAWPSGLGFQAFITAYCAFRLGIEFLKPTLKIYLGLSAIQWASLIGLLCGLYQIKKLLAPPLADREDN</sequence>
<keyword evidence="5 7" id="KW-1133">Transmembrane helix</keyword>
<evidence type="ECO:0000313" key="8">
    <source>
        <dbReference type="EMBL" id="PIW15674.1"/>
    </source>
</evidence>
<comment type="similarity">
    <text evidence="1">Belongs to the Lgt family.</text>
</comment>
<dbReference type="EMBL" id="PFFQ01000047">
    <property type="protein sequence ID" value="PIW15674.1"/>
    <property type="molecule type" value="Genomic_DNA"/>
</dbReference>
<accession>A0A2M7G1P8</accession>
<evidence type="ECO:0000256" key="6">
    <source>
        <dbReference type="ARBA" id="ARBA00023136"/>
    </source>
</evidence>
<evidence type="ECO:0000256" key="7">
    <source>
        <dbReference type="SAM" id="Phobius"/>
    </source>
</evidence>
<evidence type="ECO:0000256" key="2">
    <source>
        <dbReference type="ARBA" id="ARBA00022475"/>
    </source>
</evidence>
<dbReference type="GO" id="GO:0042158">
    <property type="term" value="P:lipoprotein biosynthetic process"/>
    <property type="evidence" value="ECO:0007669"/>
    <property type="project" value="InterPro"/>
</dbReference>
<organism evidence="8 9">
    <name type="scientific">bacterium (Candidatus Blackallbacteria) CG17_big_fil_post_rev_8_21_14_2_50_48_46</name>
    <dbReference type="NCBI Taxonomy" id="2014261"/>
    <lineage>
        <taxon>Bacteria</taxon>
        <taxon>Candidatus Blackallbacteria</taxon>
    </lineage>
</organism>
<proteinExistence type="inferred from homology"/>
<dbReference type="GO" id="GO:0008961">
    <property type="term" value="F:phosphatidylglycerol-prolipoprotein diacylglyceryl transferase activity"/>
    <property type="evidence" value="ECO:0007669"/>
    <property type="project" value="InterPro"/>
</dbReference>
<evidence type="ECO:0000256" key="5">
    <source>
        <dbReference type="ARBA" id="ARBA00022989"/>
    </source>
</evidence>
<feature type="transmembrane region" description="Helical" evidence="7">
    <location>
        <begin position="6"/>
        <end position="28"/>
    </location>
</feature>
<dbReference type="Proteomes" id="UP000231019">
    <property type="component" value="Unassembled WGS sequence"/>
</dbReference>
<comment type="caution">
    <text evidence="8">The sequence shown here is derived from an EMBL/GenBank/DDBJ whole genome shotgun (WGS) entry which is preliminary data.</text>
</comment>
<dbReference type="PANTHER" id="PTHR30589:SF0">
    <property type="entry name" value="PHOSPHATIDYLGLYCEROL--PROLIPOPROTEIN DIACYLGLYCERYL TRANSFERASE"/>
    <property type="match status" value="1"/>
</dbReference>
<dbReference type="Pfam" id="PF01790">
    <property type="entry name" value="LGT"/>
    <property type="match status" value="1"/>
</dbReference>
<keyword evidence="6 7" id="KW-0472">Membrane</keyword>
<dbReference type="AlphaFoldDB" id="A0A2M7G1P8"/>
<reference evidence="8 9" key="1">
    <citation type="submission" date="2017-09" db="EMBL/GenBank/DDBJ databases">
        <title>Depth-based differentiation of microbial function through sediment-hosted aquifers and enrichment of novel symbionts in the deep terrestrial subsurface.</title>
        <authorList>
            <person name="Probst A.J."/>
            <person name="Ladd B."/>
            <person name="Jarett J.K."/>
            <person name="Geller-Mcgrath D.E."/>
            <person name="Sieber C.M."/>
            <person name="Emerson J.B."/>
            <person name="Anantharaman K."/>
            <person name="Thomas B.C."/>
            <person name="Malmstrom R."/>
            <person name="Stieglmeier M."/>
            <person name="Klingl A."/>
            <person name="Woyke T."/>
            <person name="Ryan C.M."/>
            <person name="Banfield J.F."/>
        </authorList>
    </citation>
    <scope>NUCLEOTIDE SEQUENCE [LARGE SCALE GENOMIC DNA]</scope>
    <source>
        <strain evidence="8">CG17_big_fil_post_rev_8_21_14_2_50_48_46</strain>
    </source>
</reference>
<evidence type="ECO:0000313" key="9">
    <source>
        <dbReference type="Proteomes" id="UP000231019"/>
    </source>
</evidence>
<gene>
    <name evidence="8" type="ORF">COW36_16175</name>
</gene>